<dbReference type="EMBL" id="AWUE01016890">
    <property type="protein sequence ID" value="OMO89185.1"/>
    <property type="molecule type" value="Genomic_DNA"/>
</dbReference>
<comment type="caution">
    <text evidence="1">The sequence shown here is derived from an EMBL/GenBank/DDBJ whole genome shotgun (WGS) entry which is preliminary data.</text>
</comment>
<evidence type="ECO:0000313" key="2">
    <source>
        <dbReference type="Proteomes" id="UP000187203"/>
    </source>
</evidence>
<protein>
    <submittedName>
        <fullName evidence="1">Uncharacterized protein</fullName>
    </submittedName>
</protein>
<dbReference type="Proteomes" id="UP000187203">
    <property type="component" value="Unassembled WGS sequence"/>
</dbReference>
<proteinExistence type="predicted"/>
<reference evidence="2" key="1">
    <citation type="submission" date="2013-09" db="EMBL/GenBank/DDBJ databases">
        <title>Corchorus olitorius genome sequencing.</title>
        <authorList>
            <person name="Alam M."/>
            <person name="Haque M.S."/>
            <person name="Islam M.S."/>
            <person name="Emdad E.M."/>
            <person name="Islam M.M."/>
            <person name="Ahmed B."/>
            <person name="Halim A."/>
            <person name="Hossen Q.M.M."/>
            <person name="Hossain M.Z."/>
            <person name="Ahmed R."/>
            <person name="Khan M.M."/>
            <person name="Islam R."/>
            <person name="Rashid M.M."/>
            <person name="Khan S.A."/>
            <person name="Rahman M.S."/>
            <person name="Alam M."/>
            <person name="Yahiya A.S."/>
            <person name="Khan M.S."/>
            <person name="Azam M.S."/>
            <person name="Haque T."/>
            <person name="Lashkar M.Z.H."/>
            <person name="Akhand A.I."/>
            <person name="Morshed G."/>
            <person name="Roy S."/>
            <person name="Uddin K.S."/>
            <person name="Rabeya T."/>
            <person name="Hossain A.S."/>
            <person name="Chowdhury A."/>
            <person name="Snigdha A.R."/>
            <person name="Mortoza M.S."/>
            <person name="Matin S.A."/>
            <person name="Hoque S.M.E."/>
            <person name="Islam M.K."/>
            <person name="Roy D.K."/>
            <person name="Haider R."/>
            <person name="Moosa M.M."/>
            <person name="Elias S.M."/>
            <person name="Hasan A.M."/>
            <person name="Jahan S."/>
            <person name="Shafiuddin M."/>
            <person name="Mahmood N."/>
            <person name="Shommy N.S."/>
        </authorList>
    </citation>
    <scope>NUCLEOTIDE SEQUENCE [LARGE SCALE GENOMIC DNA]</scope>
    <source>
        <strain evidence="2">cv. O-4</strain>
    </source>
</reference>
<evidence type="ECO:0000313" key="1">
    <source>
        <dbReference type="EMBL" id="OMO89185.1"/>
    </source>
</evidence>
<dbReference type="AlphaFoldDB" id="A0A1R3J2X6"/>
<gene>
    <name evidence="1" type="ORF">COLO4_19871</name>
</gene>
<sequence length="281" mass="30937">MALYIEHDVIDDVVDPPLFLEPGPKSGVGGNFENQGDNQGYNGHGGANFVNLDEEDGVSQVAEGLNEQVNVQEGVGEAFSIEVEDLGADEGLADGLGEIPVDLVDEYEDFLHEKGIKKGHIVRTRCLSDGEGDEELEKSRELAHRAAGRAFRLAKKKAAAEGQDDNQVPVFNPPTHFPDPEAVVGGFEEREIGSDDRGLKRALSEELPRTEHRNCARHVFANWSGKALDRSYEQAYLQIVKAGTEPEWQALQDELIAKNDVVGKELFAVEKEPRAWTKAFF</sequence>
<organism evidence="1 2">
    <name type="scientific">Corchorus olitorius</name>
    <dbReference type="NCBI Taxonomy" id="93759"/>
    <lineage>
        <taxon>Eukaryota</taxon>
        <taxon>Viridiplantae</taxon>
        <taxon>Streptophyta</taxon>
        <taxon>Embryophyta</taxon>
        <taxon>Tracheophyta</taxon>
        <taxon>Spermatophyta</taxon>
        <taxon>Magnoliopsida</taxon>
        <taxon>eudicotyledons</taxon>
        <taxon>Gunneridae</taxon>
        <taxon>Pentapetalae</taxon>
        <taxon>rosids</taxon>
        <taxon>malvids</taxon>
        <taxon>Malvales</taxon>
        <taxon>Malvaceae</taxon>
        <taxon>Grewioideae</taxon>
        <taxon>Apeibeae</taxon>
        <taxon>Corchorus</taxon>
    </lineage>
</organism>
<keyword evidence="2" id="KW-1185">Reference proteome</keyword>
<name>A0A1R3J2X6_9ROSI</name>
<accession>A0A1R3J2X6</accession>